<protein>
    <submittedName>
        <fullName evidence="1">Capsular biosynthesis protein</fullName>
    </submittedName>
</protein>
<accession>A0A939H3E6</accession>
<dbReference type="InterPro" id="IPR011990">
    <property type="entry name" value="TPR-like_helical_dom_sf"/>
</dbReference>
<dbReference type="SMART" id="SM00028">
    <property type="entry name" value="TPR"/>
    <property type="match status" value="2"/>
</dbReference>
<evidence type="ECO:0000313" key="1">
    <source>
        <dbReference type="EMBL" id="MBO1263447.1"/>
    </source>
</evidence>
<comment type="caution">
    <text evidence="1">The sequence shown here is derived from an EMBL/GenBank/DDBJ whole genome shotgun (WGS) entry which is preliminary data.</text>
</comment>
<reference evidence="1" key="1">
    <citation type="submission" date="2021-03" db="EMBL/GenBank/DDBJ databases">
        <title>Proteiniclasticum marinus sp. nov., isolated from tidal flat sediment.</title>
        <authorList>
            <person name="Namirimu T."/>
            <person name="Yang J.-A."/>
            <person name="Yang S.-H."/>
            <person name="Kim Y.-J."/>
            <person name="Kwon K.K."/>
        </authorList>
    </citation>
    <scope>NUCLEOTIDE SEQUENCE</scope>
    <source>
        <strain evidence="1">SCR006</strain>
    </source>
</reference>
<dbReference type="Pfam" id="PF13181">
    <property type="entry name" value="TPR_8"/>
    <property type="match status" value="1"/>
</dbReference>
<dbReference type="RefSeq" id="WP_207597971.1">
    <property type="nucleotide sequence ID" value="NZ_JAFNJU010000001.1"/>
</dbReference>
<dbReference type="SUPFAM" id="SSF48452">
    <property type="entry name" value="TPR-like"/>
    <property type="match status" value="1"/>
</dbReference>
<organism evidence="1 2">
    <name type="scientific">Proteiniclasticum aestuarii</name>
    <dbReference type="NCBI Taxonomy" id="2817862"/>
    <lineage>
        <taxon>Bacteria</taxon>
        <taxon>Bacillati</taxon>
        <taxon>Bacillota</taxon>
        <taxon>Clostridia</taxon>
        <taxon>Eubacteriales</taxon>
        <taxon>Clostridiaceae</taxon>
        <taxon>Proteiniclasticum</taxon>
    </lineage>
</organism>
<dbReference type="EMBL" id="JAFNJU010000001">
    <property type="protein sequence ID" value="MBO1263447.1"/>
    <property type="molecule type" value="Genomic_DNA"/>
</dbReference>
<gene>
    <name evidence="1" type="ORF">J3A84_00140</name>
</gene>
<dbReference type="Gene3D" id="1.25.40.10">
    <property type="entry name" value="Tetratricopeptide repeat domain"/>
    <property type="match status" value="1"/>
</dbReference>
<dbReference type="InterPro" id="IPR019734">
    <property type="entry name" value="TPR_rpt"/>
</dbReference>
<proteinExistence type="predicted"/>
<dbReference type="AlphaFoldDB" id="A0A939H3E6"/>
<sequence length="363" mass="41908">MDYINHLKSNLSGLIFLEINKTILVEHFQIPEIREREEELFLPLSPEYIAENINEDLTKNLPFGEFVKGMYYVAGADPSFNQMDLYKAILNRLSRASVIKGLVTKLIQEEKLEEALIYLLGLYHVHGEKEVLKNALVLLEELSLKISMYREALLKYADEAIALDIIEGYLFKGSALRFKEDFVGALHNIREYLRLGGEETSEITEEIEFLDRKSRILEGEEILYDNPQRFLELVLPLLSREEDNPRLLLMIAIAYRILKNHEKAIFYLNDALAVDEAYVDVLNELGINYAAIGDYAQAVNYFRTLFEQVRTIEILTNLIMCYINLGDLNAAKDHIAIGELMDGEDEILLEIKAYMDKLEKKKE</sequence>
<evidence type="ECO:0000313" key="2">
    <source>
        <dbReference type="Proteomes" id="UP000664218"/>
    </source>
</evidence>
<keyword evidence="2" id="KW-1185">Reference proteome</keyword>
<name>A0A939H3E6_9CLOT</name>
<dbReference type="Proteomes" id="UP000664218">
    <property type="component" value="Unassembled WGS sequence"/>
</dbReference>